<evidence type="ECO:0000256" key="1">
    <source>
        <dbReference type="ARBA" id="ARBA00023125"/>
    </source>
</evidence>
<organism evidence="3 4">
    <name type="scientific">Thermanaeromonas toyohensis ToBE</name>
    <dbReference type="NCBI Taxonomy" id="698762"/>
    <lineage>
        <taxon>Bacteria</taxon>
        <taxon>Bacillati</taxon>
        <taxon>Bacillota</taxon>
        <taxon>Clostridia</taxon>
        <taxon>Neomoorellales</taxon>
        <taxon>Neomoorellaceae</taxon>
        <taxon>Thermanaeromonas</taxon>
    </lineage>
</organism>
<feature type="domain" description="HTH cro/C1-type" evidence="2">
    <location>
        <begin position="142"/>
        <end position="196"/>
    </location>
</feature>
<dbReference type="RefSeq" id="WP_084666450.1">
    <property type="nucleotide sequence ID" value="NZ_LT838272.1"/>
</dbReference>
<dbReference type="SMART" id="SM00530">
    <property type="entry name" value="HTH_XRE"/>
    <property type="match status" value="3"/>
</dbReference>
<gene>
    <name evidence="3" type="ORF">SAMN00808754_2746</name>
</gene>
<reference evidence="3 4" key="1">
    <citation type="submission" date="2017-04" db="EMBL/GenBank/DDBJ databases">
        <authorList>
            <person name="Afonso C.L."/>
            <person name="Miller P.J."/>
            <person name="Scott M.A."/>
            <person name="Spackman E."/>
            <person name="Goraichik I."/>
            <person name="Dimitrov K.M."/>
            <person name="Suarez D.L."/>
            <person name="Swayne D.E."/>
        </authorList>
    </citation>
    <scope>NUCLEOTIDE SEQUENCE [LARGE SCALE GENOMIC DNA]</scope>
    <source>
        <strain evidence="3 4">ToBE</strain>
    </source>
</reference>
<evidence type="ECO:0000313" key="3">
    <source>
        <dbReference type="EMBL" id="SMB99100.1"/>
    </source>
</evidence>
<protein>
    <submittedName>
        <fullName evidence="3">DNA-binding transcriptional regulator, XRE-family HTH domain</fullName>
    </submittedName>
</protein>
<dbReference type="Proteomes" id="UP000192569">
    <property type="component" value="Chromosome I"/>
</dbReference>
<proteinExistence type="predicted"/>
<dbReference type="SUPFAM" id="SSF47413">
    <property type="entry name" value="lambda repressor-like DNA-binding domains"/>
    <property type="match status" value="3"/>
</dbReference>
<dbReference type="GO" id="GO:0005829">
    <property type="term" value="C:cytosol"/>
    <property type="evidence" value="ECO:0007669"/>
    <property type="project" value="TreeGrafter"/>
</dbReference>
<dbReference type="Gene3D" id="1.10.260.40">
    <property type="entry name" value="lambda repressor-like DNA-binding domains"/>
    <property type="match status" value="3"/>
</dbReference>
<dbReference type="PANTHER" id="PTHR46797">
    <property type="entry name" value="HTH-TYPE TRANSCRIPTIONAL REGULATOR"/>
    <property type="match status" value="1"/>
</dbReference>
<dbReference type="InterPro" id="IPR050807">
    <property type="entry name" value="TransReg_Diox_bact_type"/>
</dbReference>
<dbReference type="InterPro" id="IPR001387">
    <property type="entry name" value="Cro/C1-type_HTH"/>
</dbReference>
<dbReference type="OrthoDB" id="371153at2"/>
<dbReference type="EMBL" id="LT838272">
    <property type="protein sequence ID" value="SMB99100.1"/>
    <property type="molecule type" value="Genomic_DNA"/>
</dbReference>
<dbReference type="STRING" id="698762.SAMN00808754_2746"/>
<keyword evidence="1 3" id="KW-0238">DNA-binding</keyword>
<evidence type="ECO:0000313" key="4">
    <source>
        <dbReference type="Proteomes" id="UP000192569"/>
    </source>
</evidence>
<sequence>MRICGQKIRELREGRGYSLQDLAQKAQVSVSYLSEIERGTKKPSLKTLDRIASALNIPRDQLVEAGTGRGLELGQRVRLFRERAGLSLTEFAAQVGISPSYLSEIERGNVYPAVDTIKKLAEGLQVPLSSLWGQGETLGQKLRMAREEQGLTQAELAKAAGVSAGLVGQIEQGKVQPSLKTLEKLGAVLGISPCYFIAEDAGVEEILHQMSSDVRCLLLDPKVQAVLRLVCNCTEKELRFILNFIQLYKRSH</sequence>
<dbReference type="PROSITE" id="PS50943">
    <property type="entry name" value="HTH_CROC1"/>
    <property type="match status" value="3"/>
</dbReference>
<dbReference type="PANTHER" id="PTHR46797:SF1">
    <property type="entry name" value="METHYLPHOSPHONATE SYNTHASE"/>
    <property type="match status" value="1"/>
</dbReference>
<accession>A0A1W1W0T3</accession>
<evidence type="ECO:0000259" key="2">
    <source>
        <dbReference type="PROSITE" id="PS50943"/>
    </source>
</evidence>
<feature type="domain" description="HTH cro/C1-type" evidence="2">
    <location>
        <begin position="77"/>
        <end position="131"/>
    </location>
</feature>
<dbReference type="GO" id="GO:0003677">
    <property type="term" value="F:DNA binding"/>
    <property type="evidence" value="ECO:0007669"/>
    <property type="project" value="UniProtKB-KW"/>
</dbReference>
<dbReference type="CDD" id="cd00093">
    <property type="entry name" value="HTH_XRE"/>
    <property type="match status" value="3"/>
</dbReference>
<dbReference type="InterPro" id="IPR010982">
    <property type="entry name" value="Lambda_DNA-bd_dom_sf"/>
</dbReference>
<dbReference type="GO" id="GO:0003700">
    <property type="term" value="F:DNA-binding transcription factor activity"/>
    <property type="evidence" value="ECO:0007669"/>
    <property type="project" value="TreeGrafter"/>
</dbReference>
<name>A0A1W1W0T3_9FIRM</name>
<dbReference type="Pfam" id="PF01381">
    <property type="entry name" value="HTH_3"/>
    <property type="match status" value="3"/>
</dbReference>
<dbReference type="AlphaFoldDB" id="A0A1W1W0T3"/>
<keyword evidence="4" id="KW-1185">Reference proteome</keyword>
<feature type="domain" description="HTH cro/C1-type" evidence="2">
    <location>
        <begin position="8"/>
        <end position="62"/>
    </location>
</feature>